<reference evidence="1" key="1">
    <citation type="submission" date="2013-05" db="EMBL/GenBank/DDBJ databases">
        <authorList>
            <person name="Yim A.K.Y."/>
            <person name="Chan T.F."/>
            <person name="Ji K.M."/>
            <person name="Liu X.Y."/>
            <person name="Zhou J.W."/>
            <person name="Li R.Q."/>
            <person name="Yang K.Y."/>
            <person name="Li J."/>
            <person name="Li M."/>
            <person name="Law P.T.W."/>
            <person name="Wu Y.L."/>
            <person name="Cai Z.L."/>
            <person name="Qin H."/>
            <person name="Bao Y."/>
            <person name="Leung R.K.K."/>
            <person name="Ng P.K.S."/>
            <person name="Zou J."/>
            <person name="Zhong X.J."/>
            <person name="Ran P.X."/>
            <person name="Zhong N.S."/>
            <person name="Liu Z.G."/>
            <person name="Tsui S.K.W."/>
        </authorList>
    </citation>
    <scope>NUCLEOTIDE SEQUENCE</scope>
    <source>
        <strain evidence="1">Derf</strain>
        <tissue evidence="1">Whole organism</tissue>
    </source>
</reference>
<protein>
    <submittedName>
        <fullName evidence="1">Uncharacterized protein</fullName>
    </submittedName>
</protein>
<comment type="caution">
    <text evidence="1">The sequence shown here is derived from an EMBL/GenBank/DDBJ whole genome shotgun (WGS) entry which is preliminary data.</text>
</comment>
<proteinExistence type="predicted"/>
<evidence type="ECO:0000313" key="1">
    <source>
        <dbReference type="EMBL" id="KAH9506580.1"/>
    </source>
</evidence>
<accession>A0A922HSN7</accession>
<sequence>MFWNGAFYLTITNIEHREIDDNFVSDKNEWTTKKKLQRYPIEFLVVIDMDTLYQLIINRIR</sequence>
<gene>
    <name evidence="1" type="ORF">DERF_011306</name>
</gene>
<organism evidence="1 2">
    <name type="scientific">Dermatophagoides farinae</name>
    <name type="common">American house dust mite</name>
    <dbReference type="NCBI Taxonomy" id="6954"/>
    <lineage>
        <taxon>Eukaryota</taxon>
        <taxon>Metazoa</taxon>
        <taxon>Ecdysozoa</taxon>
        <taxon>Arthropoda</taxon>
        <taxon>Chelicerata</taxon>
        <taxon>Arachnida</taxon>
        <taxon>Acari</taxon>
        <taxon>Acariformes</taxon>
        <taxon>Sarcoptiformes</taxon>
        <taxon>Astigmata</taxon>
        <taxon>Psoroptidia</taxon>
        <taxon>Analgoidea</taxon>
        <taxon>Pyroglyphidae</taxon>
        <taxon>Dermatophagoidinae</taxon>
        <taxon>Dermatophagoides</taxon>
    </lineage>
</organism>
<keyword evidence="2" id="KW-1185">Reference proteome</keyword>
<dbReference type="EMBL" id="ASGP02000005">
    <property type="protein sequence ID" value="KAH9506580.1"/>
    <property type="molecule type" value="Genomic_DNA"/>
</dbReference>
<reference evidence="1" key="2">
    <citation type="journal article" date="2022" name="Res Sq">
        <title>Comparative Genomics Reveals Insights into the Divergent Evolution of Astigmatic Mites and Household Pest Adaptations.</title>
        <authorList>
            <person name="Xiong Q."/>
            <person name="Wan A.T.-Y."/>
            <person name="Liu X.-Y."/>
            <person name="Fung C.S.-H."/>
            <person name="Xiao X."/>
            <person name="Malainual N."/>
            <person name="Hou J."/>
            <person name="Wang L."/>
            <person name="Wang M."/>
            <person name="Yang K."/>
            <person name="Cui Y."/>
            <person name="Leung E."/>
            <person name="Nong W."/>
            <person name="Shin S.-K."/>
            <person name="Au S."/>
            <person name="Jeong K.Y."/>
            <person name="Chew F.T."/>
            <person name="Hui J."/>
            <person name="Leung T.F."/>
            <person name="Tungtrongchitr A."/>
            <person name="Zhong N."/>
            <person name="Liu Z."/>
            <person name="Tsui S."/>
        </authorList>
    </citation>
    <scope>NUCLEOTIDE SEQUENCE</scope>
    <source>
        <strain evidence="1">Derf</strain>
        <tissue evidence="1">Whole organism</tissue>
    </source>
</reference>
<evidence type="ECO:0000313" key="2">
    <source>
        <dbReference type="Proteomes" id="UP000790347"/>
    </source>
</evidence>
<dbReference type="Proteomes" id="UP000790347">
    <property type="component" value="Unassembled WGS sequence"/>
</dbReference>
<dbReference type="AlphaFoldDB" id="A0A922HSN7"/>
<name>A0A922HSN7_DERFA</name>